<gene>
    <name evidence="1" type="ORF">BDV96DRAFT_39104</name>
</gene>
<dbReference type="EMBL" id="ML977320">
    <property type="protein sequence ID" value="KAF2116942.1"/>
    <property type="molecule type" value="Genomic_DNA"/>
</dbReference>
<name>A0A6A5ZBV1_9PLEO</name>
<dbReference type="OrthoDB" id="3354680at2759"/>
<protein>
    <submittedName>
        <fullName evidence="1">Uncharacterized protein</fullName>
    </submittedName>
</protein>
<keyword evidence="2" id="KW-1185">Reference proteome</keyword>
<organism evidence="1 2">
    <name type="scientific">Lophiotrema nucula</name>
    <dbReference type="NCBI Taxonomy" id="690887"/>
    <lineage>
        <taxon>Eukaryota</taxon>
        <taxon>Fungi</taxon>
        <taxon>Dikarya</taxon>
        <taxon>Ascomycota</taxon>
        <taxon>Pezizomycotina</taxon>
        <taxon>Dothideomycetes</taxon>
        <taxon>Pleosporomycetidae</taxon>
        <taxon>Pleosporales</taxon>
        <taxon>Lophiotremataceae</taxon>
        <taxon>Lophiotrema</taxon>
    </lineage>
</organism>
<evidence type="ECO:0000313" key="1">
    <source>
        <dbReference type="EMBL" id="KAF2116942.1"/>
    </source>
</evidence>
<reference evidence="1" key="1">
    <citation type="journal article" date="2020" name="Stud. Mycol.">
        <title>101 Dothideomycetes genomes: a test case for predicting lifestyles and emergence of pathogens.</title>
        <authorList>
            <person name="Haridas S."/>
            <person name="Albert R."/>
            <person name="Binder M."/>
            <person name="Bloem J."/>
            <person name="Labutti K."/>
            <person name="Salamov A."/>
            <person name="Andreopoulos B."/>
            <person name="Baker S."/>
            <person name="Barry K."/>
            <person name="Bills G."/>
            <person name="Bluhm B."/>
            <person name="Cannon C."/>
            <person name="Castanera R."/>
            <person name="Culley D."/>
            <person name="Daum C."/>
            <person name="Ezra D."/>
            <person name="Gonzalez J."/>
            <person name="Henrissat B."/>
            <person name="Kuo A."/>
            <person name="Liang C."/>
            <person name="Lipzen A."/>
            <person name="Lutzoni F."/>
            <person name="Magnuson J."/>
            <person name="Mondo S."/>
            <person name="Nolan M."/>
            <person name="Ohm R."/>
            <person name="Pangilinan J."/>
            <person name="Park H.-J."/>
            <person name="Ramirez L."/>
            <person name="Alfaro M."/>
            <person name="Sun H."/>
            <person name="Tritt A."/>
            <person name="Yoshinaga Y."/>
            <person name="Zwiers L.-H."/>
            <person name="Turgeon B."/>
            <person name="Goodwin S."/>
            <person name="Spatafora J."/>
            <person name="Crous P."/>
            <person name="Grigoriev I."/>
        </authorList>
    </citation>
    <scope>NUCLEOTIDE SEQUENCE</scope>
    <source>
        <strain evidence="1">CBS 627.86</strain>
    </source>
</reference>
<evidence type="ECO:0000313" key="2">
    <source>
        <dbReference type="Proteomes" id="UP000799770"/>
    </source>
</evidence>
<dbReference type="Proteomes" id="UP000799770">
    <property type="component" value="Unassembled WGS sequence"/>
</dbReference>
<accession>A0A6A5ZBV1</accession>
<dbReference type="AlphaFoldDB" id="A0A6A5ZBV1"/>
<proteinExistence type="predicted"/>
<sequence length="244" mass="26833">MNRLLAASITTVSVAVGTYSMLIWRRVSHIDSQHISSSDSATLALSRSKSASIINPRGHQAFGTSRSTTVQVPQGIGDEELLERFVKGFFGGIVFAPEGTILRLLRARLVDFPELEAKEAPFQIWSASDLHQLKLPPLHSILFGAFQVLEVHIEESHTGAEAPRQTNSYIDFGYHPTTGFAGFHRFSISRDLSDKDGAVTIEFADLVCNPTANQPIKLALLMGFHKVYAKLLFREAVAKTLKGL</sequence>